<evidence type="ECO:0000313" key="3">
    <source>
        <dbReference type="Proteomes" id="UP000469185"/>
    </source>
</evidence>
<dbReference type="Proteomes" id="UP000469185">
    <property type="component" value="Unassembled WGS sequence"/>
</dbReference>
<name>A0A6N9YJ96_9ACTN</name>
<dbReference type="InterPro" id="IPR024439">
    <property type="entry name" value="RNHCP"/>
</dbReference>
<organism evidence="2 3">
    <name type="scientific">Phytoactinopolyspora alkaliphila</name>
    <dbReference type="NCBI Taxonomy" id="1783498"/>
    <lineage>
        <taxon>Bacteria</taxon>
        <taxon>Bacillati</taxon>
        <taxon>Actinomycetota</taxon>
        <taxon>Actinomycetes</taxon>
        <taxon>Jiangellales</taxon>
        <taxon>Jiangellaceae</taxon>
        <taxon>Phytoactinopolyspora</taxon>
    </lineage>
</organism>
<evidence type="ECO:0000313" key="2">
    <source>
        <dbReference type="EMBL" id="NED95027.1"/>
    </source>
</evidence>
<evidence type="ECO:0000259" key="1">
    <source>
        <dbReference type="Pfam" id="PF12647"/>
    </source>
</evidence>
<feature type="domain" description="RNHCP" evidence="1">
    <location>
        <begin position="15"/>
        <end position="103"/>
    </location>
</feature>
<dbReference type="RefSeq" id="WP_163817382.1">
    <property type="nucleotide sequence ID" value="NZ_JAAGOB010000003.1"/>
</dbReference>
<comment type="caution">
    <text evidence="2">The sequence shown here is derived from an EMBL/GenBank/DDBJ whole genome shotgun (WGS) entry which is preliminary data.</text>
</comment>
<sequence>MSKTTTGVRHRRRPQSFRCLNCRLDVSADAPGTAHRNHCPTCLWSMHVDVKPGDRAASCGARMEPIAITTRRDGEWLVVHRCLRCDELSSNRIAGDDNALMLLALAVRPLARPPFPLDQVARL</sequence>
<dbReference type="AlphaFoldDB" id="A0A6N9YJ96"/>
<reference evidence="2 3" key="1">
    <citation type="submission" date="2020-02" db="EMBL/GenBank/DDBJ databases">
        <authorList>
            <person name="Li X.-J."/>
            <person name="Feng X.-M."/>
        </authorList>
    </citation>
    <scope>NUCLEOTIDE SEQUENCE [LARGE SCALE GENOMIC DNA]</scope>
    <source>
        <strain evidence="2 3">CGMCC 4.7225</strain>
    </source>
</reference>
<accession>A0A6N9YJ96</accession>
<gene>
    <name evidence="2" type="ORF">G1H11_06840</name>
</gene>
<keyword evidence="3" id="KW-1185">Reference proteome</keyword>
<dbReference type="EMBL" id="JAAGOB010000003">
    <property type="protein sequence ID" value="NED95027.1"/>
    <property type="molecule type" value="Genomic_DNA"/>
</dbReference>
<proteinExistence type="predicted"/>
<dbReference type="Pfam" id="PF12647">
    <property type="entry name" value="RNHCP"/>
    <property type="match status" value="1"/>
</dbReference>
<protein>
    <submittedName>
        <fullName evidence="2">RNHCP domain-containing protein</fullName>
    </submittedName>
</protein>